<gene>
    <name evidence="8" type="ORF">HALTITAN_1935</name>
</gene>
<evidence type="ECO:0000256" key="3">
    <source>
        <dbReference type="ARBA" id="ARBA00023143"/>
    </source>
</evidence>
<feature type="domain" description="Flagellin C-terminal" evidence="7">
    <location>
        <begin position="312"/>
        <end position="396"/>
    </location>
</feature>
<reference evidence="8 9" key="1">
    <citation type="journal article" date="2013" name="Genome Announc.">
        <title>Draft Genome of the Marine Gammaproteobacterium Halomonas titanicae.</title>
        <authorList>
            <person name="Sanchez-Porro C."/>
            <person name="de la Haba R.R."/>
            <person name="Cruz-Hernandez N."/>
            <person name="Gonzalez J.M."/>
            <person name="Reyes-Guirao C."/>
            <person name="Navarro-Sampedro L."/>
            <person name="Carballo M."/>
            <person name="Ventosa A."/>
        </authorList>
    </citation>
    <scope>NUCLEOTIDE SEQUENCE [LARGE SCALE GENOMIC DNA]</scope>
    <source>
        <strain evidence="8 9">BH1</strain>
    </source>
</reference>
<dbReference type="RefSeq" id="WP_009287526.1">
    <property type="nucleotide sequence ID" value="NZ_AOPO01000007.1"/>
</dbReference>
<dbReference type="PANTHER" id="PTHR42792:SF2">
    <property type="entry name" value="FLAGELLIN"/>
    <property type="match status" value="1"/>
</dbReference>
<dbReference type="GO" id="GO:0005198">
    <property type="term" value="F:structural molecule activity"/>
    <property type="evidence" value="ECO:0007669"/>
    <property type="project" value="UniProtKB-UniRule"/>
</dbReference>
<dbReference type="PRINTS" id="PR00207">
    <property type="entry name" value="FLAGELLIN"/>
</dbReference>
<dbReference type="InterPro" id="IPR001492">
    <property type="entry name" value="Flagellin"/>
</dbReference>
<protein>
    <recommendedName>
        <fullName evidence="4">Flagellin</fullName>
    </recommendedName>
</protein>
<dbReference type="Pfam" id="PF00669">
    <property type="entry name" value="Flagellin_N"/>
    <property type="match status" value="1"/>
</dbReference>
<keyword evidence="8" id="KW-0969">Cilium</keyword>
<evidence type="ECO:0000259" key="7">
    <source>
        <dbReference type="Pfam" id="PF00700"/>
    </source>
</evidence>
<dbReference type="AlphaFoldDB" id="L9UAL8"/>
<dbReference type="EMBL" id="AOPO01000007">
    <property type="protein sequence ID" value="ELY21283.1"/>
    <property type="molecule type" value="Genomic_DNA"/>
</dbReference>
<dbReference type="Gene3D" id="1.20.1330.10">
    <property type="entry name" value="f41 fragment of flagellin, N-terminal domain"/>
    <property type="match status" value="1"/>
</dbReference>
<dbReference type="SUPFAM" id="SSF64518">
    <property type="entry name" value="Phase 1 flagellin"/>
    <property type="match status" value="1"/>
</dbReference>
<dbReference type="GO" id="GO:0005576">
    <property type="term" value="C:extracellular region"/>
    <property type="evidence" value="ECO:0007669"/>
    <property type="project" value="UniProtKB-SubCell"/>
</dbReference>
<dbReference type="Gene3D" id="6.10.10.10">
    <property type="entry name" value="Flagellar export chaperone, C-terminal domain"/>
    <property type="match status" value="1"/>
</dbReference>
<dbReference type="GO" id="GO:0009288">
    <property type="term" value="C:bacterial-type flagellum"/>
    <property type="evidence" value="ECO:0007669"/>
    <property type="project" value="UniProtKB-SubCell"/>
</dbReference>
<comment type="subcellular location">
    <subcellularLocation>
        <location evidence="4">Secreted</location>
    </subcellularLocation>
    <subcellularLocation>
        <location evidence="4">Bacterial flagellum</location>
    </subcellularLocation>
</comment>
<keyword evidence="5" id="KW-0175">Coiled coil</keyword>
<accession>L9UAL8</accession>
<evidence type="ECO:0000259" key="6">
    <source>
        <dbReference type="Pfam" id="PF00669"/>
    </source>
</evidence>
<dbReference type="PATRIC" id="fig|1204738.3.peg.2900"/>
<sequence length="397" mass="41172">MSVINTNITAMIGQNNLAKSQNSLSTAMERLSSGLRINSAKDDAAGQAIANRMTSQITGLSQAQRNANDGISVAQTAEGALNQVNDNLQRIRELAVQSQNDTNSANDRASIQDEIDQRLTEINRISEQTDFNGVKVLAQDQSLSIQVGANDGESIDVNLEKITADTLSLASFNVNGPGENLGAATATDYTAAYGEGTGVTSNTVSATGFSDELATNLGVAAGSVATAGTAQVDDSGNWYVDVSITAASESEVKALSLQGIEAVSGTAVTFQVALDPSEAAVTTGNTTAAYTVDGTELGAKDLLSAATANPMEQLDSALKQVDELRSGLGAIQNRFESAITNLQTNETNLSAARSRIEDADYASEVANMTRAQILQQAGTSVLAQANQTPQNVLSLLG</sequence>
<dbReference type="Pfam" id="PF00700">
    <property type="entry name" value="Flagellin_C"/>
    <property type="match status" value="1"/>
</dbReference>
<keyword evidence="8" id="KW-0282">Flagellum</keyword>
<comment type="function">
    <text evidence="4">Flagellin is the subunit protein which polymerizes to form the filaments of bacterial flagella.</text>
</comment>
<keyword evidence="2 4" id="KW-0964">Secreted</keyword>
<evidence type="ECO:0000256" key="5">
    <source>
        <dbReference type="SAM" id="Coils"/>
    </source>
</evidence>
<dbReference type="Proteomes" id="UP000011651">
    <property type="component" value="Unassembled WGS sequence"/>
</dbReference>
<feature type="coiled-coil region" evidence="5">
    <location>
        <begin position="74"/>
        <end position="101"/>
    </location>
</feature>
<evidence type="ECO:0000256" key="2">
    <source>
        <dbReference type="ARBA" id="ARBA00022525"/>
    </source>
</evidence>
<proteinExistence type="inferred from homology"/>
<dbReference type="Gene3D" id="6.10.280.190">
    <property type="match status" value="1"/>
</dbReference>
<dbReference type="InterPro" id="IPR001029">
    <property type="entry name" value="Flagellin_N"/>
</dbReference>
<dbReference type="Gene3D" id="2.60.40.4390">
    <property type="match status" value="1"/>
</dbReference>
<dbReference type="PANTHER" id="PTHR42792">
    <property type="entry name" value="FLAGELLIN"/>
    <property type="match status" value="1"/>
</dbReference>
<organism evidence="8 9">
    <name type="scientific">Vreelandella titanicae BH1</name>
    <dbReference type="NCBI Taxonomy" id="1204738"/>
    <lineage>
        <taxon>Bacteria</taxon>
        <taxon>Pseudomonadati</taxon>
        <taxon>Pseudomonadota</taxon>
        <taxon>Gammaproteobacteria</taxon>
        <taxon>Oceanospirillales</taxon>
        <taxon>Halomonadaceae</taxon>
        <taxon>Vreelandella</taxon>
    </lineage>
</organism>
<keyword evidence="3 4" id="KW-0975">Bacterial flagellum</keyword>
<comment type="caution">
    <text evidence="8">The sequence shown here is derived from an EMBL/GenBank/DDBJ whole genome shotgun (WGS) entry which is preliminary data.</text>
</comment>
<name>L9UAL8_9GAMM</name>
<comment type="similarity">
    <text evidence="1 4">Belongs to the bacterial flagellin family.</text>
</comment>
<dbReference type="NCBIfam" id="NF005294">
    <property type="entry name" value="PRK06819.1"/>
    <property type="match status" value="1"/>
</dbReference>
<keyword evidence="8" id="KW-0966">Cell projection</keyword>
<evidence type="ECO:0000256" key="1">
    <source>
        <dbReference type="ARBA" id="ARBA00005709"/>
    </source>
</evidence>
<feature type="domain" description="Flagellin N-terminal" evidence="6">
    <location>
        <begin position="4"/>
        <end position="140"/>
    </location>
</feature>
<dbReference type="InterPro" id="IPR042187">
    <property type="entry name" value="Flagellin_C_sub2"/>
</dbReference>
<dbReference type="InterPro" id="IPR046358">
    <property type="entry name" value="Flagellin_C"/>
</dbReference>
<evidence type="ECO:0000313" key="8">
    <source>
        <dbReference type="EMBL" id="ELY21283.1"/>
    </source>
</evidence>
<evidence type="ECO:0000313" key="9">
    <source>
        <dbReference type="Proteomes" id="UP000011651"/>
    </source>
</evidence>
<evidence type="ECO:0000256" key="4">
    <source>
        <dbReference type="RuleBase" id="RU362073"/>
    </source>
</evidence>